<dbReference type="GO" id="GO:0005524">
    <property type="term" value="F:ATP binding"/>
    <property type="evidence" value="ECO:0007669"/>
    <property type="project" value="UniProtKB-KW"/>
</dbReference>
<evidence type="ECO:0000256" key="2">
    <source>
        <dbReference type="ARBA" id="ARBA00022741"/>
    </source>
</evidence>
<dbReference type="PANTHER" id="PTHR24220">
    <property type="entry name" value="IMPORT ATP-BINDING PROTEIN"/>
    <property type="match status" value="1"/>
</dbReference>
<dbReference type="InterPro" id="IPR015854">
    <property type="entry name" value="ABC_transpr_LolD-like"/>
</dbReference>
<dbReference type="EMBL" id="JBHTJT010000043">
    <property type="protein sequence ID" value="MFD0981540.1"/>
    <property type="molecule type" value="Genomic_DNA"/>
</dbReference>
<comment type="caution">
    <text evidence="5">The sequence shown here is derived from an EMBL/GenBank/DDBJ whole genome shotgun (WGS) entry which is preliminary data.</text>
</comment>
<name>A0ABW3ITV7_9RHOB</name>
<dbReference type="SUPFAM" id="SSF52540">
    <property type="entry name" value="P-loop containing nucleoside triphosphate hydrolases"/>
    <property type="match status" value="1"/>
</dbReference>
<keyword evidence="2" id="KW-0547">Nucleotide-binding</keyword>
<organism evidence="5 6">
    <name type="scientific">Tropicimonas aquimaris</name>
    <dbReference type="NCBI Taxonomy" id="914152"/>
    <lineage>
        <taxon>Bacteria</taxon>
        <taxon>Pseudomonadati</taxon>
        <taxon>Pseudomonadota</taxon>
        <taxon>Alphaproteobacteria</taxon>
        <taxon>Rhodobacterales</taxon>
        <taxon>Roseobacteraceae</taxon>
        <taxon>Tropicimonas</taxon>
    </lineage>
</organism>
<dbReference type="Pfam" id="PF00005">
    <property type="entry name" value="ABC_tran"/>
    <property type="match status" value="1"/>
</dbReference>
<dbReference type="InterPro" id="IPR003593">
    <property type="entry name" value="AAA+_ATPase"/>
</dbReference>
<dbReference type="SMART" id="SM00382">
    <property type="entry name" value="AAA"/>
    <property type="match status" value="1"/>
</dbReference>
<dbReference type="RefSeq" id="WP_386076607.1">
    <property type="nucleotide sequence ID" value="NZ_JBHTJT010000043.1"/>
</dbReference>
<dbReference type="InterPro" id="IPR017871">
    <property type="entry name" value="ABC_transporter-like_CS"/>
</dbReference>
<dbReference type="InterPro" id="IPR027417">
    <property type="entry name" value="P-loop_NTPase"/>
</dbReference>
<dbReference type="Proteomes" id="UP001597108">
    <property type="component" value="Unassembled WGS sequence"/>
</dbReference>
<evidence type="ECO:0000256" key="3">
    <source>
        <dbReference type="ARBA" id="ARBA00022840"/>
    </source>
</evidence>
<keyword evidence="6" id="KW-1185">Reference proteome</keyword>
<reference evidence="6" key="1">
    <citation type="journal article" date="2019" name="Int. J. Syst. Evol. Microbiol.">
        <title>The Global Catalogue of Microorganisms (GCM) 10K type strain sequencing project: providing services to taxonomists for standard genome sequencing and annotation.</title>
        <authorList>
            <consortium name="The Broad Institute Genomics Platform"/>
            <consortium name="The Broad Institute Genome Sequencing Center for Infectious Disease"/>
            <person name="Wu L."/>
            <person name="Ma J."/>
        </authorList>
    </citation>
    <scope>NUCLEOTIDE SEQUENCE [LARGE SCALE GENOMIC DNA]</scope>
    <source>
        <strain evidence="6">CCUG 60524</strain>
    </source>
</reference>
<keyword evidence="1" id="KW-0813">Transport</keyword>
<dbReference type="PANTHER" id="PTHR24220:SF611">
    <property type="entry name" value="ATP-BINDING COMPONENT OF ABC TRANSPORTER-RELATED"/>
    <property type="match status" value="1"/>
</dbReference>
<sequence>MTKTGDPFDTAIDLRDLRFAWSGRRHFSLAVERFELRRGEAVFLQGESGGGKTTLLSLICGINRPDSGQVRVDGTDLGALRGGARDRLRAERIGVIFQMFNLLPYASPLDNILLPLHFAPERRARCGAPREAALHLTDTLGLPRDLIEHGTAADLSVGQQQRVAVARALIGQPPLIVADEPTSALDASAQAAFVDLLFDQVRAAGASLLMVSHDDRLSGHFDRAVRLEEIATVTRSEAA</sequence>
<dbReference type="InterPro" id="IPR003439">
    <property type="entry name" value="ABC_transporter-like_ATP-bd"/>
</dbReference>
<dbReference type="Gene3D" id="3.40.50.300">
    <property type="entry name" value="P-loop containing nucleotide triphosphate hydrolases"/>
    <property type="match status" value="1"/>
</dbReference>
<evidence type="ECO:0000313" key="6">
    <source>
        <dbReference type="Proteomes" id="UP001597108"/>
    </source>
</evidence>
<gene>
    <name evidence="5" type="ORF">ACFQ2S_18055</name>
</gene>
<protein>
    <submittedName>
        <fullName evidence="5">ABC transporter ATP-binding protein</fullName>
    </submittedName>
</protein>
<feature type="domain" description="ABC transporter" evidence="4">
    <location>
        <begin position="12"/>
        <end position="238"/>
    </location>
</feature>
<proteinExistence type="predicted"/>
<accession>A0ABW3ITV7</accession>
<dbReference type="PROSITE" id="PS00211">
    <property type="entry name" value="ABC_TRANSPORTER_1"/>
    <property type="match status" value="1"/>
</dbReference>
<dbReference type="PROSITE" id="PS50893">
    <property type="entry name" value="ABC_TRANSPORTER_2"/>
    <property type="match status" value="1"/>
</dbReference>
<dbReference type="InterPro" id="IPR017911">
    <property type="entry name" value="MacB-like_ATP-bd"/>
</dbReference>
<keyword evidence="3 5" id="KW-0067">ATP-binding</keyword>
<evidence type="ECO:0000313" key="5">
    <source>
        <dbReference type="EMBL" id="MFD0981540.1"/>
    </source>
</evidence>
<evidence type="ECO:0000256" key="1">
    <source>
        <dbReference type="ARBA" id="ARBA00022448"/>
    </source>
</evidence>
<evidence type="ECO:0000259" key="4">
    <source>
        <dbReference type="PROSITE" id="PS50893"/>
    </source>
</evidence>
<dbReference type="CDD" id="cd03255">
    <property type="entry name" value="ABC_MJ0796_LolCDE_FtsE"/>
    <property type="match status" value="1"/>
</dbReference>